<evidence type="ECO:0000256" key="3">
    <source>
        <dbReference type="ARBA" id="ARBA00022692"/>
    </source>
</evidence>
<dbReference type="Proteomes" id="UP000792457">
    <property type="component" value="Unassembled WGS sequence"/>
</dbReference>
<dbReference type="PANTHER" id="PTHR19282:SF544">
    <property type="entry name" value="TETRASPANIN"/>
    <property type="match status" value="1"/>
</dbReference>
<feature type="transmembrane region" description="Helical" evidence="6">
    <location>
        <begin position="93"/>
        <end position="118"/>
    </location>
</feature>
<dbReference type="OrthoDB" id="9993879at2759"/>
<reference evidence="7" key="1">
    <citation type="submission" date="2013-04" db="EMBL/GenBank/DDBJ databases">
        <authorList>
            <person name="Qu J."/>
            <person name="Murali S.C."/>
            <person name="Bandaranaike D."/>
            <person name="Bellair M."/>
            <person name="Blankenburg K."/>
            <person name="Chao H."/>
            <person name="Dinh H."/>
            <person name="Doddapaneni H."/>
            <person name="Downs B."/>
            <person name="Dugan-Rocha S."/>
            <person name="Elkadiri S."/>
            <person name="Gnanaolivu R.D."/>
            <person name="Hernandez B."/>
            <person name="Javaid M."/>
            <person name="Jayaseelan J.C."/>
            <person name="Lee S."/>
            <person name="Li M."/>
            <person name="Ming W."/>
            <person name="Munidasa M."/>
            <person name="Muniz J."/>
            <person name="Nguyen L."/>
            <person name="Ongeri F."/>
            <person name="Osuji N."/>
            <person name="Pu L.-L."/>
            <person name="Puazo M."/>
            <person name="Qu C."/>
            <person name="Quiroz J."/>
            <person name="Raj R."/>
            <person name="Weissenberger G."/>
            <person name="Xin Y."/>
            <person name="Zou X."/>
            <person name="Han Y."/>
            <person name="Richards S."/>
            <person name="Worley K."/>
            <person name="Muzny D."/>
            <person name="Gibbs R."/>
        </authorList>
    </citation>
    <scope>NUCLEOTIDE SEQUENCE</scope>
    <source>
        <strain evidence="7">Sampled in the wild</strain>
    </source>
</reference>
<feature type="transmembrane region" description="Helical" evidence="6">
    <location>
        <begin position="26"/>
        <end position="48"/>
    </location>
</feature>
<evidence type="ECO:0000256" key="2">
    <source>
        <dbReference type="ARBA" id="ARBA00006840"/>
    </source>
</evidence>
<protein>
    <recommendedName>
        <fullName evidence="6">Tetraspanin</fullName>
    </recommendedName>
</protein>
<evidence type="ECO:0000313" key="7">
    <source>
        <dbReference type="EMBL" id="KAG8225625.1"/>
    </source>
</evidence>
<dbReference type="GO" id="GO:0005886">
    <property type="term" value="C:plasma membrane"/>
    <property type="evidence" value="ECO:0007669"/>
    <property type="project" value="TreeGrafter"/>
</dbReference>
<evidence type="ECO:0000256" key="5">
    <source>
        <dbReference type="ARBA" id="ARBA00023136"/>
    </source>
</evidence>
<organism evidence="7 8">
    <name type="scientific">Ladona fulva</name>
    <name type="common">Scarce chaser dragonfly</name>
    <name type="synonym">Libellula fulva</name>
    <dbReference type="NCBI Taxonomy" id="123851"/>
    <lineage>
        <taxon>Eukaryota</taxon>
        <taxon>Metazoa</taxon>
        <taxon>Ecdysozoa</taxon>
        <taxon>Arthropoda</taxon>
        <taxon>Hexapoda</taxon>
        <taxon>Insecta</taxon>
        <taxon>Pterygota</taxon>
        <taxon>Palaeoptera</taxon>
        <taxon>Odonata</taxon>
        <taxon>Epiprocta</taxon>
        <taxon>Anisoptera</taxon>
        <taxon>Libelluloidea</taxon>
        <taxon>Libellulidae</taxon>
        <taxon>Ladona</taxon>
    </lineage>
</organism>
<dbReference type="Gene3D" id="1.10.1450.10">
    <property type="entry name" value="Tetraspanin"/>
    <property type="match status" value="1"/>
</dbReference>
<feature type="transmembrane region" description="Helical" evidence="6">
    <location>
        <begin position="60"/>
        <end position="87"/>
    </location>
</feature>
<accession>A0A8K0JZM4</accession>
<dbReference type="Pfam" id="PF00335">
    <property type="entry name" value="Tetraspanin"/>
    <property type="match status" value="1"/>
</dbReference>
<dbReference type="CDD" id="cd03155">
    <property type="entry name" value="CD151_like_LEL"/>
    <property type="match status" value="1"/>
</dbReference>
<evidence type="ECO:0000256" key="1">
    <source>
        <dbReference type="ARBA" id="ARBA00004141"/>
    </source>
</evidence>
<sequence>MGYKSAEPRKDAGCCSLNFLKYVLHIYNIVFFISGAAVIGVGAWTVACHHNYIELLSTSTYALAAYVLIVAGILAVIASLLLLAALLNENRCLILSLTFLLLLIFLLEAMVGMLCYIYEEQVESELSLNLNNTFVQNYGVDDSKTQAIDAMQREYKCCGAIRFEDWEYSMWHKQIRLQEEVNEDPSIIFNKVPDSCCISESLSCGKSSHPSNIYGSGCLYRLAKELKAQLIILGAVGLGICLVQVFGMIFSCCLYIKLREYKYSEDVR</sequence>
<dbReference type="InterPro" id="IPR000301">
    <property type="entry name" value="Tetraspanin_animals"/>
</dbReference>
<comment type="similarity">
    <text evidence="2 6">Belongs to the tetraspanin (TM4SF) family.</text>
</comment>
<keyword evidence="8" id="KW-1185">Reference proteome</keyword>
<keyword evidence="3 6" id="KW-0812">Transmembrane</keyword>
<gene>
    <name evidence="7" type="ORF">J437_LFUL004193</name>
</gene>
<proteinExistence type="inferred from homology"/>
<dbReference type="PIRSF" id="PIRSF002419">
    <property type="entry name" value="Tetraspanin"/>
    <property type="match status" value="1"/>
</dbReference>
<dbReference type="AlphaFoldDB" id="A0A8K0JZM4"/>
<evidence type="ECO:0000256" key="6">
    <source>
        <dbReference type="RuleBase" id="RU361218"/>
    </source>
</evidence>
<dbReference type="PRINTS" id="PR00259">
    <property type="entry name" value="TMFOUR"/>
</dbReference>
<evidence type="ECO:0000313" key="8">
    <source>
        <dbReference type="Proteomes" id="UP000792457"/>
    </source>
</evidence>
<comment type="caution">
    <text evidence="7">The sequence shown here is derived from an EMBL/GenBank/DDBJ whole genome shotgun (WGS) entry which is preliminary data.</text>
</comment>
<keyword evidence="4 6" id="KW-1133">Transmembrane helix</keyword>
<comment type="subcellular location">
    <subcellularLocation>
        <location evidence="1 6">Membrane</location>
        <topology evidence="1 6">Multi-pass membrane protein</topology>
    </subcellularLocation>
</comment>
<reference evidence="7" key="2">
    <citation type="submission" date="2017-10" db="EMBL/GenBank/DDBJ databases">
        <title>Ladona fulva Genome sequencing and assembly.</title>
        <authorList>
            <person name="Murali S."/>
            <person name="Richards S."/>
            <person name="Bandaranaike D."/>
            <person name="Bellair M."/>
            <person name="Blankenburg K."/>
            <person name="Chao H."/>
            <person name="Dinh H."/>
            <person name="Doddapaneni H."/>
            <person name="Dugan-Rocha S."/>
            <person name="Elkadiri S."/>
            <person name="Gnanaolivu R."/>
            <person name="Hernandez B."/>
            <person name="Skinner E."/>
            <person name="Javaid M."/>
            <person name="Lee S."/>
            <person name="Li M."/>
            <person name="Ming W."/>
            <person name="Munidasa M."/>
            <person name="Muniz J."/>
            <person name="Nguyen L."/>
            <person name="Hughes D."/>
            <person name="Osuji N."/>
            <person name="Pu L.-L."/>
            <person name="Puazo M."/>
            <person name="Qu C."/>
            <person name="Quiroz J."/>
            <person name="Raj R."/>
            <person name="Weissenberger G."/>
            <person name="Xin Y."/>
            <person name="Zou X."/>
            <person name="Han Y."/>
            <person name="Worley K."/>
            <person name="Muzny D."/>
            <person name="Gibbs R."/>
        </authorList>
    </citation>
    <scope>NUCLEOTIDE SEQUENCE</scope>
    <source>
        <strain evidence="7">Sampled in the wild</strain>
    </source>
</reference>
<dbReference type="InterPro" id="IPR018499">
    <property type="entry name" value="Tetraspanin/Peripherin"/>
</dbReference>
<keyword evidence="5 6" id="KW-0472">Membrane</keyword>
<dbReference type="PANTHER" id="PTHR19282">
    <property type="entry name" value="TETRASPANIN"/>
    <property type="match status" value="1"/>
</dbReference>
<evidence type="ECO:0000256" key="4">
    <source>
        <dbReference type="ARBA" id="ARBA00022989"/>
    </source>
</evidence>
<dbReference type="SUPFAM" id="SSF48652">
    <property type="entry name" value="Tetraspanin"/>
    <property type="match status" value="1"/>
</dbReference>
<dbReference type="InterPro" id="IPR008952">
    <property type="entry name" value="Tetraspanin_EC2_sf"/>
</dbReference>
<name>A0A8K0JZM4_LADFU</name>
<dbReference type="EMBL" id="KZ308244">
    <property type="protein sequence ID" value="KAG8225625.1"/>
    <property type="molecule type" value="Genomic_DNA"/>
</dbReference>
<feature type="transmembrane region" description="Helical" evidence="6">
    <location>
        <begin position="230"/>
        <end position="258"/>
    </location>
</feature>